<evidence type="ECO:0000256" key="10">
    <source>
        <dbReference type="SAM" id="MobiDB-lite"/>
    </source>
</evidence>
<comment type="similarity">
    <text evidence="3">Belongs to the P4HA family.</text>
</comment>
<feature type="domain" description="ShKT" evidence="12">
    <location>
        <begin position="1686"/>
        <end position="1730"/>
    </location>
</feature>
<dbReference type="GO" id="GO:0004656">
    <property type="term" value="F:procollagen-proline 4-dioxygenase activity"/>
    <property type="evidence" value="ECO:0007669"/>
    <property type="project" value="UniProtKB-EC"/>
</dbReference>
<dbReference type="SMART" id="SM00254">
    <property type="entry name" value="ShKT"/>
    <property type="match status" value="1"/>
</dbReference>
<dbReference type="EMBL" id="RDQH01000333">
    <property type="protein sequence ID" value="RXH95088.1"/>
    <property type="molecule type" value="Genomic_DNA"/>
</dbReference>
<evidence type="ECO:0000256" key="2">
    <source>
        <dbReference type="ARBA" id="ARBA00004240"/>
    </source>
</evidence>
<feature type="coiled-coil region" evidence="9">
    <location>
        <begin position="684"/>
        <end position="827"/>
    </location>
</feature>
<keyword evidence="7" id="KW-0223">Dioxygenase</keyword>
<keyword evidence="11" id="KW-0472">Membrane</keyword>
<accession>A0A498JHB5</accession>
<dbReference type="GO" id="GO:0016042">
    <property type="term" value="P:lipid catabolic process"/>
    <property type="evidence" value="ECO:0007669"/>
    <property type="project" value="InterPro"/>
</dbReference>
<feature type="transmembrane region" description="Helical" evidence="11">
    <location>
        <begin position="98"/>
        <end position="123"/>
    </location>
</feature>
<protein>
    <recommendedName>
        <fullName evidence="4">procollagen-proline 4-dioxygenase</fullName>
        <ecNumber evidence="4">1.14.11.2</ecNumber>
    </recommendedName>
</protein>
<evidence type="ECO:0000313" key="14">
    <source>
        <dbReference type="Proteomes" id="UP000290289"/>
    </source>
</evidence>
<reference evidence="13 14" key="1">
    <citation type="submission" date="2018-10" db="EMBL/GenBank/DDBJ databases">
        <title>A high-quality apple genome assembly.</title>
        <authorList>
            <person name="Hu J."/>
        </authorList>
    </citation>
    <scope>NUCLEOTIDE SEQUENCE [LARGE SCALE GENOMIC DNA]</scope>
    <source>
        <strain evidence="14">cv. HFTH1</strain>
        <tissue evidence="13">Young leaf</tissue>
    </source>
</reference>
<gene>
    <name evidence="13" type="ORF">DVH24_024772</name>
</gene>
<feature type="compositionally biased region" description="Polar residues" evidence="10">
    <location>
        <begin position="211"/>
        <end position="228"/>
    </location>
</feature>
<feature type="compositionally biased region" description="Basic and acidic residues" evidence="10">
    <location>
        <begin position="146"/>
        <end position="157"/>
    </location>
</feature>
<keyword evidence="8" id="KW-0560">Oxidoreductase</keyword>
<feature type="compositionally biased region" description="Basic and acidic residues" evidence="10">
    <location>
        <begin position="229"/>
        <end position="255"/>
    </location>
</feature>
<proteinExistence type="inferred from homology"/>
<dbReference type="CDD" id="cd00519">
    <property type="entry name" value="Lipase_3"/>
    <property type="match status" value="1"/>
</dbReference>
<evidence type="ECO:0000313" key="13">
    <source>
        <dbReference type="EMBL" id="RXH95088.1"/>
    </source>
</evidence>
<dbReference type="PANTHER" id="PTHR33740">
    <property type="entry name" value="GPI-ANCHORED ADHESIN-LIKE PROTEIN"/>
    <property type="match status" value="1"/>
</dbReference>
<dbReference type="Pfam" id="PF03893">
    <property type="entry name" value="Lipase3_N"/>
    <property type="match status" value="1"/>
</dbReference>
<dbReference type="SUPFAM" id="SSF53474">
    <property type="entry name" value="alpha/beta-Hydrolases"/>
    <property type="match status" value="1"/>
</dbReference>
<dbReference type="Proteomes" id="UP000290289">
    <property type="component" value="Chromosome 7"/>
</dbReference>
<feature type="compositionally biased region" description="Polar residues" evidence="10">
    <location>
        <begin position="130"/>
        <end position="145"/>
    </location>
</feature>
<feature type="region of interest" description="Disordered" evidence="10">
    <location>
        <begin position="54"/>
        <end position="92"/>
    </location>
</feature>
<comment type="subcellular location">
    <subcellularLocation>
        <location evidence="2">Endoplasmic reticulum</location>
    </subcellularLocation>
</comment>
<keyword evidence="14" id="KW-1185">Reference proteome</keyword>
<keyword evidence="5" id="KW-0378">Hydrolase</keyword>
<dbReference type="SMART" id="SM00702">
    <property type="entry name" value="P4Hc"/>
    <property type="match status" value="1"/>
</dbReference>
<dbReference type="GO" id="GO:0031418">
    <property type="term" value="F:L-ascorbic acid binding"/>
    <property type="evidence" value="ECO:0007669"/>
    <property type="project" value="InterPro"/>
</dbReference>
<evidence type="ECO:0000256" key="4">
    <source>
        <dbReference type="ARBA" id="ARBA00012269"/>
    </source>
</evidence>
<dbReference type="InterPro" id="IPR029058">
    <property type="entry name" value="AB_hydrolase_fold"/>
</dbReference>
<dbReference type="GO" id="GO:0005783">
    <property type="term" value="C:endoplasmic reticulum"/>
    <property type="evidence" value="ECO:0007669"/>
    <property type="project" value="UniProtKB-SubCell"/>
</dbReference>
<evidence type="ECO:0000256" key="7">
    <source>
        <dbReference type="ARBA" id="ARBA00022964"/>
    </source>
</evidence>
<dbReference type="InterPro" id="IPR005592">
    <property type="entry name" value="Mono/diacylglycerol_lipase_N"/>
</dbReference>
<comment type="caution">
    <text evidence="13">The sequence shown here is derived from an EMBL/GenBank/DDBJ whole genome shotgun (WGS) entry which is preliminary data.</text>
</comment>
<dbReference type="PROSITE" id="PS51670">
    <property type="entry name" value="SHKT"/>
    <property type="match status" value="1"/>
</dbReference>
<keyword evidence="9" id="KW-0175">Coiled coil</keyword>
<keyword evidence="11" id="KW-0812">Transmembrane</keyword>
<comment type="cofactor">
    <cofactor evidence="1">
        <name>L-ascorbate</name>
        <dbReference type="ChEBI" id="CHEBI:38290"/>
    </cofactor>
</comment>
<feature type="region of interest" description="Disordered" evidence="10">
    <location>
        <begin position="1382"/>
        <end position="1413"/>
    </location>
</feature>
<dbReference type="InterPro" id="IPR003582">
    <property type="entry name" value="ShKT_dom"/>
</dbReference>
<dbReference type="GO" id="GO:0016787">
    <property type="term" value="F:hydrolase activity"/>
    <property type="evidence" value="ECO:0007669"/>
    <property type="project" value="UniProtKB-KW"/>
</dbReference>
<feature type="region of interest" description="Disordered" evidence="10">
    <location>
        <begin position="125"/>
        <end position="261"/>
    </location>
</feature>
<name>A0A498JHB5_MALDO</name>
<evidence type="ECO:0000256" key="11">
    <source>
        <dbReference type="SAM" id="Phobius"/>
    </source>
</evidence>
<evidence type="ECO:0000256" key="6">
    <source>
        <dbReference type="ARBA" id="ARBA00022824"/>
    </source>
</evidence>
<organism evidence="13 14">
    <name type="scientific">Malus domestica</name>
    <name type="common">Apple</name>
    <name type="synonym">Pyrus malus</name>
    <dbReference type="NCBI Taxonomy" id="3750"/>
    <lineage>
        <taxon>Eukaryota</taxon>
        <taxon>Viridiplantae</taxon>
        <taxon>Streptophyta</taxon>
        <taxon>Embryophyta</taxon>
        <taxon>Tracheophyta</taxon>
        <taxon>Spermatophyta</taxon>
        <taxon>Magnoliopsida</taxon>
        <taxon>eudicotyledons</taxon>
        <taxon>Gunneridae</taxon>
        <taxon>Pentapetalae</taxon>
        <taxon>rosids</taxon>
        <taxon>fabids</taxon>
        <taxon>Rosales</taxon>
        <taxon>Rosaceae</taxon>
        <taxon>Amygdaloideae</taxon>
        <taxon>Maleae</taxon>
        <taxon>Malus</taxon>
    </lineage>
</organism>
<dbReference type="EC" id="1.14.11.2" evidence="4"/>
<dbReference type="InterPro" id="IPR006620">
    <property type="entry name" value="Pro_4_hyd_alph"/>
</dbReference>
<evidence type="ECO:0000256" key="5">
    <source>
        <dbReference type="ARBA" id="ARBA00022801"/>
    </source>
</evidence>
<dbReference type="Gene3D" id="3.40.50.1820">
    <property type="entry name" value="alpha/beta hydrolase"/>
    <property type="match status" value="1"/>
</dbReference>
<evidence type="ECO:0000256" key="3">
    <source>
        <dbReference type="ARBA" id="ARBA00006511"/>
    </source>
</evidence>
<dbReference type="PANTHER" id="PTHR33740:SF3">
    <property type="entry name" value="GPI-ANCHORED ADHESIN-LIKE PROTEIN"/>
    <property type="match status" value="1"/>
</dbReference>
<dbReference type="Gene3D" id="2.60.120.620">
    <property type="entry name" value="q2cbj1_9rhob like domain"/>
    <property type="match status" value="1"/>
</dbReference>
<dbReference type="GO" id="GO:0005506">
    <property type="term" value="F:iron ion binding"/>
    <property type="evidence" value="ECO:0007669"/>
    <property type="project" value="InterPro"/>
</dbReference>
<evidence type="ECO:0000256" key="8">
    <source>
        <dbReference type="ARBA" id="ARBA00023002"/>
    </source>
</evidence>
<evidence type="ECO:0000256" key="1">
    <source>
        <dbReference type="ARBA" id="ARBA00001961"/>
    </source>
</evidence>
<feature type="compositionally biased region" description="Low complexity" evidence="10">
    <location>
        <begin position="1397"/>
        <end position="1408"/>
    </location>
</feature>
<dbReference type="InterPro" id="IPR002921">
    <property type="entry name" value="Fungal_lipase-type"/>
</dbReference>
<evidence type="ECO:0000256" key="9">
    <source>
        <dbReference type="SAM" id="Coils"/>
    </source>
</evidence>
<keyword evidence="6" id="KW-0256">Endoplasmic reticulum</keyword>
<sequence length="1730" mass="190940">MATVTATCSPSSLQLRLAFNCGNCGKASSVLVRRRLGKLDRRARVLCVAQGNERSGAELEPRRNGGSWVGSNSNADGFKGWSGSDNGEESLDSQRKKWFGGTVGAGVAGVVLVAGLTFAALSLGKRKNSSPKQQMEPLTTQQERSLTYDDENHRSAEDVDDQSNVKNDASSSPEGRTGTNEDSSSSPEIDESSSEIRVDNDYDIGGLSVQDFKNTSGGTEANAINNASDKGDSPLESTSDDKSVEPETFTRKFDLSESDNGNDSFVASEIEGFDSSLAVGIGDLASELKGNLVSVEPTNLQASDSNLSTEPQDGIPGRSENHISTFESSSLSAIAHEHNVPVAVDVSLTSQSNTILEPQVSSEDNIGTVPLSSTQENLEMSKTLQVLAEGISSSLEKNTIIESELSRNKSQLPNAGNSFSSAGIPAPTVVSAALQVPPGKVLVPAVVDQVQGQAFAALQVLKVIEADVQPGDLCTRREYARWLVSASSALSRNSISKVYPSMYIENVTELAFDDITPEDPDFPSIQGLAEAGLISSKLSRKDMRSSMDEDESPFYFSPESPLSRQDLVSWKMALEKRYLPKADKEVLYRISGFIDADKIHPDACPALVADLSGEQGIIALAFGYTRLFQPDKPVTKAQAAIALATGEYSDSVSEELARIEAESIAENAVDAHNALVAEVEKDVNANFEKDLSLEREKIDAVEKMAEEARRELERLRSKREEDNIALMKEHAAVESEMEVLSKLRHEVEEQLQSLMSNKVEISYEKERISKLRIEAETESQEIARLQYDLEVERKALSMARAWAEDEAKRAREHAKVLEEARDRWERQGIKVVVDNDLREDALGEVTWLDASKQFSVEGTVNRGENLMDKLKALATNIKGKSRDIIDQIIQKIALLISNLREWILKAGKGAAELKDATISKASRSAQELQQSTLEFSLAVKEGAKRVAEDCREGIVIVSAAEDFISASKIQNTVMVETQLIQLSSLSSFSFWDSMSILCACPVLECVYCLACTRWAWKRCLHTAGHDSETWGLSTAEEFEPVPRLCRYILAVYEDDLRCPLWEPPGGYGINPDWLILKKTYEDTGGLAPPYILYLDHNHADIVLAFRGLNLARESDYAVLMDNKLGQRKFDGGYVHNGLLKSAQWVMDAECEILKDLVQNYPNYTLTFAGHSLGSGVAALLTMVVVKNRDRLGDIDRKRVRGYAIAPARCMSLNLAVRYADVINSVVLQDDFLPRTATPLEDIFNLPCILCLRCMRDTCIPEEKMLKDPRRLYAPGRLYHIVERKPFRCGRFPPVVKTAVPVDGRFEHIVLSCNATSDHAIIWIEREAQRALDLMLQKDHIMEIPSKQRMERQETLAKEHTEEYKAALQRAVTLAVPHAYSPSPYGTFDEKDEEDHSYGSSGESSFGSTKKSKSFTARRGGSASMASLASIFLLLSVTSSFFSSSAEISRKELRTNQTIQETVIHFGHSVHSNRIDPSRVVQLSWQPRSDEECDHLVSLALGGEDKSVTEYDELGNTNTMRLIKSLEIPLDMEDEVVSRIEARISAWTFLPKENSRAIQVFHFGNEEGDKNFNYFGNKSTLEQTEPLLATVILYLSNVTRGGEILFPESELTSKVQSDCRRSSSILRPVKGNAILFFTLHPNASPDKSSPHTRCPVLEGEMWCATKFLHAKAIAGEKISSDSGSSECTDEDDNCPRWASMGECQRNPVFMVGSPDYYGTCRKSCNNGDLTK</sequence>
<evidence type="ECO:0000259" key="12">
    <source>
        <dbReference type="PROSITE" id="PS51670"/>
    </source>
</evidence>
<dbReference type="Pfam" id="PF01764">
    <property type="entry name" value="Lipase_3"/>
    <property type="match status" value="1"/>
</dbReference>
<keyword evidence="11" id="KW-1133">Transmembrane helix</keyword>
<feature type="compositionally biased region" description="Polar residues" evidence="10">
    <location>
        <begin position="162"/>
        <end position="180"/>
    </location>
</feature>